<evidence type="ECO:0000313" key="1">
    <source>
        <dbReference type="EMBL" id="SXD90081.1"/>
    </source>
</evidence>
<dbReference type="EMBL" id="UJZG01000002">
    <property type="protein sequence ID" value="SXD90081.1"/>
    <property type="molecule type" value="Genomic_DNA"/>
</dbReference>
<reference evidence="1 2" key="1">
    <citation type="submission" date="2018-08" db="EMBL/GenBank/DDBJ databases">
        <authorList>
            <consortium name="Pathogen Informatics"/>
        </authorList>
    </citation>
    <scope>NUCLEOTIDE SEQUENCE [LARGE SCALE GENOMIC DNA]</scope>
    <source>
        <strain evidence="1 2">EuSCAPE_IT371</strain>
    </source>
</reference>
<dbReference type="RefSeq" id="WP_052454926.1">
    <property type="nucleotide sequence ID" value="NZ_CAAHGR010000045.1"/>
</dbReference>
<protein>
    <submittedName>
        <fullName evidence="1">Uncharacterized protein</fullName>
    </submittedName>
</protein>
<proteinExistence type="predicted"/>
<comment type="caution">
    <text evidence="1">The sequence shown here is derived from an EMBL/GenBank/DDBJ whole genome shotgun (WGS) entry which is preliminary data.</text>
</comment>
<dbReference type="Proteomes" id="UP000257712">
    <property type="component" value="Unassembled WGS sequence"/>
</dbReference>
<name>A0A8B4TQE7_9ENTR</name>
<accession>A0A8B4TQE7</accession>
<gene>
    <name evidence="1" type="ORF">SAMEA3538780_01117</name>
</gene>
<dbReference type="AlphaFoldDB" id="A0A8B4TQE7"/>
<organism evidence="1 2">
    <name type="scientific">Klebsiella quasivariicola</name>
    <dbReference type="NCBI Taxonomy" id="2026240"/>
    <lineage>
        <taxon>Bacteria</taxon>
        <taxon>Pseudomonadati</taxon>
        <taxon>Pseudomonadota</taxon>
        <taxon>Gammaproteobacteria</taxon>
        <taxon>Enterobacterales</taxon>
        <taxon>Enterobacteriaceae</taxon>
        <taxon>Klebsiella/Raoultella group</taxon>
        <taxon>Klebsiella</taxon>
        <taxon>Klebsiella pneumoniae complex</taxon>
    </lineage>
</organism>
<evidence type="ECO:0000313" key="2">
    <source>
        <dbReference type="Proteomes" id="UP000257712"/>
    </source>
</evidence>
<sequence length="276" mass="32503">MNVSMPWSLAGRLLKWIWGKITRLWLLKTYQKSHEYKASRLRLGARWEPLGEHLEYSLRLSSPADHETVKSCIAFRAKEILVENVKLYFEASGHGIRYQQRIELVNLDQSVLIVYLDQIPRQELVEASERGIFFSITEMQFLQCIITLAGGQQQQPFDSIRSHLTYNWLLNDKWVRRWGELWNCNAIEHAKTEMKSYWRWRLGEFKHFSLYSAGLGSYPWNGILRKSLCKLLINNHIITLQFWLAVHSGRYVLGDGKLKLNQRRIRKVKPSKASNL</sequence>